<dbReference type="InterPro" id="IPR029069">
    <property type="entry name" value="HotDog_dom_sf"/>
</dbReference>
<dbReference type="Proteomes" id="UP000078544">
    <property type="component" value="Unassembled WGS sequence"/>
</dbReference>
<dbReference type="CDD" id="cd03445">
    <property type="entry name" value="Thioesterase_II_repeat2"/>
    <property type="match status" value="1"/>
</dbReference>
<dbReference type="GO" id="GO:0009062">
    <property type="term" value="P:fatty acid catabolic process"/>
    <property type="evidence" value="ECO:0007669"/>
    <property type="project" value="TreeGrafter"/>
</dbReference>
<dbReference type="Gene3D" id="2.40.160.210">
    <property type="entry name" value="Acyl-CoA thioesterase, double hotdog domain"/>
    <property type="match status" value="1"/>
</dbReference>
<dbReference type="PANTHER" id="PTHR11066">
    <property type="entry name" value="ACYL-COA THIOESTERASE"/>
    <property type="match status" value="1"/>
</dbReference>
<dbReference type="InterPro" id="IPR049449">
    <property type="entry name" value="TesB_ACOT8-like_N"/>
</dbReference>
<dbReference type="STRING" id="1081109.A0A168AFV9"/>
<dbReference type="GO" id="GO:0005782">
    <property type="term" value="C:peroxisomal matrix"/>
    <property type="evidence" value="ECO:0007669"/>
    <property type="project" value="UniProtKB-SubCell"/>
</dbReference>
<dbReference type="OrthoDB" id="68328at2759"/>
<dbReference type="InterPro" id="IPR042171">
    <property type="entry name" value="Acyl-CoA_hotdog"/>
</dbReference>
<dbReference type="PANTHER" id="PTHR11066:SF35">
    <property type="entry name" value="ACYL-COA THIOESTERASE II"/>
    <property type="match status" value="1"/>
</dbReference>
<protein>
    <submittedName>
        <fullName evidence="5">Acyl-CoA thioesterase</fullName>
    </submittedName>
</protein>
<evidence type="ECO:0000313" key="5">
    <source>
        <dbReference type="EMBL" id="KZZ93879.1"/>
    </source>
</evidence>
<dbReference type="EMBL" id="AZGY01000012">
    <property type="protein sequence ID" value="KZZ93879.1"/>
    <property type="molecule type" value="Genomic_DNA"/>
</dbReference>
<evidence type="ECO:0000256" key="2">
    <source>
        <dbReference type="ARBA" id="ARBA00022801"/>
    </source>
</evidence>
<dbReference type="Pfam" id="PF20789">
    <property type="entry name" value="4HBT_3C"/>
    <property type="match status" value="1"/>
</dbReference>
<sequence>MPAPTLIEAHVAVTQAGQDEFVNTNPPWTPPPGTRAIFGGFLLGQSVSAANHTVDASFSVYSLQSFFLRSGSHKEKIVYQVDRLTDGRNFATRQVRASQGGKCIYMAVVGYQKADEVLQGKSLSYGLPMPDMGLVSPADAALLRENHPKMIRYLAGNQELAESLDPDPFEWLIVQWEGEKERKPIDFRFRGFVRAPALSRDDKFTHSAALAFLTDEWFLLVPQLATPGFVDVQKGTFPFNVTMNHSVHFHNSAHKISDWMVCERTTSWADKGRVVVENRFWDAETGRLVVSCSQEGVVLSITMGSKL</sequence>
<dbReference type="GO" id="GO:0047617">
    <property type="term" value="F:fatty acyl-CoA hydrolase activity"/>
    <property type="evidence" value="ECO:0007669"/>
    <property type="project" value="InterPro"/>
</dbReference>
<feature type="domain" description="Acyl-CoA thioesterase-like C-terminal" evidence="4">
    <location>
        <begin position="169"/>
        <end position="298"/>
    </location>
</feature>
<accession>A0A168AFV9</accession>
<gene>
    <name evidence="5" type="ORF">AAL_05595</name>
</gene>
<name>A0A168AFV9_9HYPO</name>
<comment type="similarity">
    <text evidence="1">Belongs to the C/M/P thioester hydrolase family.</text>
</comment>
<proteinExistence type="inferred from homology"/>
<dbReference type="InterPro" id="IPR049450">
    <property type="entry name" value="ACOT8-like_C"/>
</dbReference>
<dbReference type="Pfam" id="PF13622">
    <property type="entry name" value="4HBT_3"/>
    <property type="match status" value="1"/>
</dbReference>
<evidence type="ECO:0000256" key="1">
    <source>
        <dbReference type="ARBA" id="ARBA00006538"/>
    </source>
</evidence>
<dbReference type="AlphaFoldDB" id="A0A168AFV9"/>
<dbReference type="CDD" id="cd03444">
    <property type="entry name" value="Thioesterase_II_repeat1"/>
    <property type="match status" value="1"/>
</dbReference>
<organism evidence="5 6">
    <name type="scientific">Moelleriella libera RCEF 2490</name>
    <dbReference type="NCBI Taxonomy" id="1081109"/>
    <lineage>
        <taxon>Eukaryota</taxon>
        <taxon>Fungi</taxon>
        <taxon>Dikarya</taxon>
        <taxon>Ascomycota</taxon>
        <taxon>Pezizomycotina</taxon>
        <taxon>Sordariomycetes</taxon>
        <taxon>Hypocreomycetidae</taxon>
        <taxon>Hypocreales</taxon>
        <taxon>Clavicipitaceae</taxon>
        <taxon>Moelleriella</taxon>
    </lineage>
</organism>
<evidence type="ECO:0000259" key="4">
    <source>
        <dbReference type="Pfam" id="PF20789"/>
    </source>
</evidence>
<comment type="caution">
    <text evidence="5">The sequence shown here is derived from an EMBL/GenBank/DDBJ whole genome shotgun (WGS) entry which is preliminary data.</text>
</comment>
<dbReference type="GO" id="GO:0006637">
    <property type="term" value="P:acyl-CoA metabolic process"/>
    <property type="evidence" value="ECO:0007669"/>
    <property type="project" value="InterPro"/>
</dbReference>
<reference evidence="5 6" key="1">
    <citation type="journal article" date="2016" name="Genome Biol. Evol.">
        <title>Divergent and convergent evolution of fungal pathogenicity.</title>
        <authorList>
            <person name="Shang Y."/>
            <person name="Xiao G."/>
            <person name="Zheng P."/>
            <person name="Cen K."/>
            <person name="Zhan S."/>
            <person name="Wang C."/>
        </authorList>
    </citation>
    <scope>NUCLEOTIDE SEQUENCE [LARGE SCALE GENOMIC DNA]</scope>
    <source>
        <strain evidence="5 6">RCEF 2490</strain>
    </source>
</reference>
<evidence type="ECO:0000313" key="6">
    <source>
        <dbReference type="Proteomes" id="UP000078544"/>
    </source>
</evidence>
<dbReference type="InterPro" id="IPR003703">
    <property type="entry name" value="Acyl_CoA_thio"/>
</dbReference>
<feature type="domain" description="Acyl-CoA thioesterase-like N-terminal HotDog" evidence="3">
    <location>
        <begin position="26"/>
        <end position="109"/>
    </location>
</feature>
<keyword evidence="6" id="KW-1185">Reference proteome</keyword>
<keyword evidence="2" id="KW-0378">Hydrolase</keyword>
<dbReference type="SUPFAM" id="SSF54637">
    <property type="entry name" value="Thioesterase/thiol ester dehydrase-isomerase"/>
    <property type="match status" value="2"/>
</dbReference>
<evidence type="ECO:0000259" key="3">
    <source>
        <dbReference type="Pfam" id="PF13622"/>
    </source>
</evidence>